<dbReference type="InterPro" id="IPR036388">
    <property type="entry name" value="WH-like_DNA-bd_sf"/>
</dbReference>
<keyword evidence="1" id="KW-0238">DNA-binding</keyword>
<dbReference type="Proteomes" id="UP000367750">
    <property type="component" value="Unassembled WGS sequence"/>
</dbReference>
<gene>
    <name evidence="3" type="ORF">F4V43_13760</name>
</gene>
<protein>
    <submittedName>
        <fullName evidence="3">Helix-turn-helix domain-containing protein</fullName>
    </submittedName>
</protein>
<dbReference type="Pfam" id="PF12840">
    <property type="entry name" value="HTH_20"/>
    <property type="match status" value="1"/>
</dbReference>
<dbReference type="InterPro" id="IPR001845">
    <property type="entry name" value="HTH_ArsR_DNA-bd_dom"/>
</dbReference>
<dbReference type="GO" id="GO:0003700">
    <property type="term" value="F:DNA-binding transcription factor activity"/>
    <property type="evidence" value="ECO:0007669"/>
    <property type="project" value="InterPro"/>
</dbReference>
<accession>A0A5J5G565</accession>
<dbReference type="SMART" id="SM00418">
    <property type="entry name" value="HTH_ARSR"/>
    <property type="match status" value="1"/>
</dbReference>
<name>A0A5J5G565_9BACL</name>
<comment type="caution">
    <text evidence="3">The sequence shown here is derived from an EMBL/GenBank/DDBJ whole genome shotgun (WGS) entry which is preliminary data.</text>
</comment>
<dbReference type="OrthoDB" id="2651007at2"/>
<dbReference type="AlphaFoldDB" id="A0A5J5G565"/>
<dbReference type="Gene3D" id="1.10.10.10">
    <property type="entry name" value="Winged helix-like DNA-binding domain superfamily/Winged helix DNA-binding domain"/>
    <property type="match status" value="1"/>
</dbReference>
<dbReference type="GO" id="GO:0003677">
    <property type="term" value="F:DNA binding"/>
    <property type="evidence" value="ECO:0007669"/>
    <property type="project" value="UniProtKB-KW"/>
</dbReference>
<sequence length="166" mass="18712">MNKLPEDSSVLQITEEQARLLENVLRVKIMHALAGEPLTSKQVADRLGKTPGNIHYHLQKLYEGGLVELVRTEVSGGVVQKFYRSPGTWFNWPGSGASRLPVAQEQVAERLTSRLSLSDADFRRFRQEMMELIARWEAAATDGEEYGLEVTAWRLEASSDKEGERP</sequence>
<keyword evidence="4" id="KW-1185">Reference proteome</keyword>
<organism evidence="3 4">
    <name type="scientific">Paenibacillus spiritus</name>
    <dbReference type="NCBI Taxonomy" id="2496557"/>
    <lineage>
        <taxon>Bacteria</taxon>
        <taxon>Bacillati</taxon>
        <taxon>Bacillota</taxon>
        <taxon>Bacilli</taxon>
        <taxon>Bacillales</taxon>
        <taxon>Paenibacillaceae</taxon>
        <taxon>Paenibacillus</taxon>
    </lineage>
</organism>
<dbReference type="EMBL" id="VYKK01000018">
    <property type="protein sequence ID" value="KAA9002120.1"/>
    <property type="molecule type" value="Genomic_DNA"/>
</dbReference>
<dbReference type="CDD" id="cd00090">
    <property type="entry name" value="HTH_ARSR"/>
    <property type="match status" value="1"/>
</dbReference>
<evidence type="ECO:0000313" key="3">
    <source>
        <dbReference type="EMBL" id="KAA9002120.1"/>
    </source>
</evidence>
<reference evidence="3 4" key="1">
    <citation type="submission" date="2019-09" db="EMBL/GenBank/DDBJ databases">
        <title>Bacillus ochoae sp. nov., Paenibacillus whitsoniae sp. nov., Paenibacillus spiritus sp. nov. Isolated from the Mars Exploration Rover during spacecraft assembly.</title>
        <authorList>
            <person name="Seuylemezian A."/>
            <person name="Vaishampayan P."/>
        </authorList>
    </citation>
    <scope>NUCLEOTIDE SEQUENCE [LARGE SCALE GENOMIC DNA]</scope>
    <source>
        <strain evidence="3 4">MER_111</strain>
    </source>
</reference>
<dbReference type="SUPFAM" id="SSF46785">
    <property type="entry name" value="Winged helix' DNA-binding domain"/>
    <property type="match status" value="1"/>
</dbReference>
<evidence type="ECO:0000259" key="2">
    <source>
        <dbReference type="SMART" id="SM00418"/>
    </source>
</evidence>
<evidence type="ECO:0000313" key="4">
    <source>
        <dbReference type="Proteomes" id="UP000367750"/>
    </source>
</evidence>
<evidence type="ECO:0000256" key="1">
    <source>
        <dbReference type="ARBA" id="ARBA00023125"/>
    </source>
</evidence>
<feature type="domain" description="HTH arsR-type" evidence="2">
    <location>
        <begin position="16"/>
        <end position="131"/>
    </location>
</feature>
<dbReference type="InterPro" id="IPR036390">
    <property type="entry name" value="WH_DNA-bd_sf"/>
</dbReference>
<dbReference type="InterPro" id="IPR011991">
    <property type="entry name" value="ArsR-like_HTH"/>
</dbReference>
<proteinExistence type="predicted"/>
<dbReference type="RefSeq" id="WP_150458825.1">
    <property type="nucleotide sequence ID" value="NZ_VYKK01000018.1"/>
</dbReference>